<evidence type="ECO:0000256" key="4">
    <source>
        <dbReference type="ARBA" id="ARBA00023204"/>
    </source>
</evidence>
<sequence length="635" mass="66699">MGDTAEISRATRPVRRLDDRLIDKIAAGEVVERPASVVKELVENALDAGARSIDIAIEAAGVGLIRIADDGHGIAADDLPLAVSRHCTSKLSDAAGLSAILTMGFRGEALPSIGAVGRLAITSRHREADGAWRIAVDGGRTAPPEPAGRGVGTTVEVRDLFHATPARLKFLKAERTETAAISDTVKRLALSAPGVGFTLVMNGRTTEYPPGSTAERARQVLGPEFAEEAIALAAEREGIRITGHLGLPTSGRASSQHAYAFVNGRVVRDRQITQAIRAGYQDVMARDRHPVAVVFIEIDPAAVDVNVHPAKADVRFRDTQAVRGLIVSSIRRHLAEAAPRASRGISNAALAALSQRPAPAAPAASSTEADPELGFDEEVAAWRSPTPKKRESGGGSARFSLPPGARAFMRSQPAPARPEPAAPAPGGATAPGGTMDEAGDEADHPLGAAVAQVHGNYILAQTEAGIVLVDQHAAHERIVYEALKEAAASRTPASQGLLIPEVIELAADDVGALEAHADTFAAFGLVLEAFGPGAVVVRETPAALGNFDVPRLVKELADEIGEWGEAMALEARLNHVAATMACHGSVRAGRALRPEEMNALLRQIETTPAAGQCNHGRPTFVTLSLDEIEKLFERR</sequence>
<dbReference type="Gene3D" id="3.30.1540.20">
    <property type="entry name" value="MutL, C-terminal domain, dimerisation subdomain"/>
    <property type="match status" value="1"/>
</dbReference>
<dbReference type="GO" id="GO:0032300">
    <property type="term" value="C:mismatch repair complex"/>
    <property type="evidence" value="ECO:0007669"/>
    <property type="project" value="InterPro"/>
</dbReference>
<accession>A0A934ITZ0</accession>
<dbReference type="Pfam" id="PF01119">
    <property type="entry name" value="DNA_mis_repair"/>
    <property type="match status" value="1"/>
</dbReference>
<reference evidence="9" key="1">
    <citation type="submission" date="2020-12" db="EMBL/GenBank/DDBJ databases">
        <title>Bacterial taxonomy.</title>
        <authorList>
            <person name="Pan X."/>
        </authorList>
    </citation>
    <scope>NUCLEOTIDE SEQUENCE</scope>
    <source>
        <strain evidence="9">B2012</strain>
    </source>
</reference>
<dbReference type="PROSITE" id="PS00058">
    <property type="entry name" value="DNA_MISMATCH_REPAIR_1"/>
    <property type="match status" value="1"/>
</dbReference>
<evidence type="ECO:0000313" key="10">
    <source>
        <dbReference type="Proteomes" id="UP000609531"/>
    </source>
</evidence>
<dbReference type="Gene3D" id="3.30.230.10">
    <property type="match status" value="1"/>
</dbReference>
<feature type="domain" description="DNA mismatch repair protein S5" evidence="8">
    <location>
        <begin position="217"/>
        <end position="335"/>
    </location>
</feature>
<dbReference type="EMBL" id="JAEKJA010000019">
    <property type="protein sequence ID" value="MBJ3777669.1"/>
    <property type="molecule type" value="Genomic_DNA"/>
</dbReference>
<dbReference type="Gene3D" id="3.30.1370.100">
    <property type="entry name" value="MutL, C-terminal domain, regulatory subdomain"/>
    <property type="match status" value="1"/>
</dbReference>
<dbReference type="InterPro" id="IPR002099">
    <property type="entry name" value="MutL/Mlh/PMS"/>
</dbReference>
<dbReference type="SMART" id="SM01340">
    <property type="entry name" value="DNA_mis_repair"/>
    <property type="match status" value="1"/>
</dbReference>
<dbReference type="InterPro" id="IPR014721">
    <property type="entry name" value="Ribsml_uS5_D2-typ_fold_subgr"/>
</dbReference>
<dbReference type="RefSeq" id="WP_198883577.1">
    <property type="nucleotide sequence ID" value="NZ_JAEKJA010000019.1"/>
</dbReference>
<dbReference type="PANTHER" id="PTHR10073">
    <property type="entry name" value="DNA MISMATCH REPAIR PROTEIN MLH, PMS, MUTL"/>
    <property type="match status" value="1"/>
</dbReference>
<name>A0A934ITZ0_9HYPH</name>
<keyword evidence="10" id="KW-1185">Reference proteome</keyword>
<dbReference type="GO" id="GO:0004519">
    <property type="term" value="F:endonuclease activity"/>
    <property type="evidence" value="ECO:0007669"/>
    <property type="project" value="UniProtKB-KW"/>
</dbReference>
<dbReference type="AlphaFoldDB" id="A0A934ITZ0"/>
<evidence type="ECO:0000256" key="2">
    <source>
        <dbReference type="ARBA" id="ARBA00021975"/>
    </source>
</evidence>
<proteinExistence type="inferred from homology"/>
<dbReference type="InterPro" id="IPR020667">
    <property type="entry name" value="DNA_mismatch_repair_MutL"/>
</dbReference>
<dbReference type="CDD" id="cd16926">
    <property type="entry name" value="HATPase_MutL-MLH-PMS-like"/>
    <property type="match status" value="1"/>
</dbReference>
<dbReference type="NCBIfam" id="TIGR00585">
    <property type="entry name" value="mutl"/>
    <property type="match status" value="1"/>
</dbReference>
<protein>
    <recommendedName>
        <fullName evidence="2 5">DNA mismatch repair protein MutL</fullName>
    </recommendedName>
</protein>
<organism evidence="9 10">
    <name type="scientific">Acuticoccus mangrovi</name>
    <dbReference type="NCBI Taxonomy" id="2796142"/>
    <lineage>
        <taxon>Bacteria</taxon>
        <taxon>Pseudomonadati</taxon>
        <taxon>Pseudomonadota</taxon>
        <taxon>Alphaproteobacteria</taxon>
        <taxon>Hyphomicrobiales</taxon>
        <taxon>Amorphaceae</taxon>
        <taxon>Acuticoccus</taxon>
    </lineage>
</organism>
<keyword evidence="9" id="KW-0540">Nuclease</keyword>
<dbReference type="SMART" id="SM00853">
    <property type="entry name" value="MutL_C"/>
    <property type="match status" value="1"/>
</dbReference>
<keyword evidence="9" id="KW-0378">Hydrolase</keyword>
<keyword evidence="4 5" id="KW-0234">DNA repair</keyword>
<dbReference type="InterPro" id="IPR013507">
    <property type="entry name" value="DNA_mismatch_S5_2-like"/>
</dbReference>
<dbReference type="Gene3D" id="3.30.565.10">
    <property type="entry name" value="Histidine kinase-like ATPase, C-terminal domain"/>
    <property type="match status" value="1"/>
</dbReference>
<dbReference type="InterPro" id="IPR037198">
    <property type="entry name" value="MutL_C_sf"/>
</dbReference>
<dbReference type="Proteomes" id="UP000609531">
    <property type="component" value="Unassembled WGS sequence"/>
</dbReference>
<dbReference type="InterPro" id="IPR042121">
    <property type="entry name" value="MutL_C_regsub"/>
</dbReference>
<dbReference type="HAMAP" id="MF_00149">
    <property type="entry name" value="DNA_mis_repair"/>
    <property type="match status" value="1"/>
</dbReference>
<gene>
    <name evidence="5 9" type="primary">mutL</name>
    <name evidence="9" type="ORF">JCR33_18330</name>
</gene>
<dbReference type="SUPFAM" id="SSF55874">
    <property type="entry name" value="ATPase domain of HSP90 chaperone/DNA topoisomerase II/histidine kinase"/>
    <property type="match status" value="1"/>
</dbReference>
<evidence type="ECO:0000256" key="1">
    <source>
        <dbReference type="ARBA" id="ARBA00006082"/>
    </source>
</evidence>
<dbReference type="InterPro" id="IPR036890">
    <property type="entry name" value="HATPase_C_sf"/>
</dbReference>
<keyword evidence="9" id="KW-0255">Endonuclease</keyword>
<evidence type="ECO:0000313" key="9">
    <source>
        <dbReference type="EMBL" id="MBJ3777669.1"/>
    </source>
</evidence>
<comment type="caution">
    <text evidence="9">The sequence shown here is derived from an EMBL/GenBank/DDBJ whole genome shotgun (WGS) entry which is preliminary data.</text>
</comment>
<feature type="compositionally biased region" description="Low complexity" evidence="6">
    <location>
        <begin position="424"/>
        <end position="433"/>
    </location>
</feature>
<dbReference type="NCBIfam" id="NF000953">
    <property type="entry name" value="PRK00095.2-4"/>
    <property type="match status" value="1"/>
</dbReference>
<dbReference type="GO" id="GO:0006298">
    <property type="term" value="P:mismatch repair"/>
    <property type="evidence" value="ECO:0007669"/>
    <property type="project" value="UniProtKB-UniRule"/>
</dbReference>
<dbReference type="InterPro" id="IPR042120">
    <property type="entry name" value="MutL_C_dimsub"/>
</dbReference>
<evidence type="ECO:0000256" key="3">
    <source>
        <dbReference type="ARBA" id="ARBA00022763"/>
    </source>
</evidence>
<comment type="similarity">
    <text evidence="1 5">Belongs to the DNA mismatch repair MutL/HexB family.</text>
</comment>
<dbReference type="InterPro" id="IPR014790">
    <property type="entry name" value="MutL_C"/>
</dbReference>
<keyword evidence="3 5" id="KW-0227">DNA damage</keyword>
<evidence type="ECO:0000259" key="7">
    <source>
        <dbReference type="SMART" id="SM00853"/>
    </source>
</evidence>
<dbReference type="Pfam" id="PF13589">
    <property type="entry name" value="HATPase_c_3"/>
    <property type="match status" value="1"/>
</dbReference>
<dbReference type="InterPro" id="IPR038973">
    <property type="entry name" value="MutL/Mlh/Pms-like"/>
</dbReference>
<dbReference type="InterPro" id="IPR020568">
    <property type="entry name" value="Ribosomal_Su5_D2-typ_SF"/>
</dbReference>
<dbReference type="GO" id="GO:0016887">
    <property type="term" value="F:ATP hydrolysis activity"/>
    <property type="evidence" value="ECO:0007669"/>
    <property type="project" value="InterPro"/>
</dbReference>
<dbReference type="Pfam" id="PF08676">
    <property type="entry name" value="MutL_C"/>
    <property type="match status" value="1"/>
</dbReference>
<evidence type="ECO:0000259" key="8">
    <source>
        <dbReference type="SMART" id="SM01340"/>
    </source>
</evidence>
<feature type="domain" description="MutL C-terminal dimerisation" evidence="7">
    <location>
        <begin position="449"/>
        <end position="592"/>
    </location>
</feature>
<evidence type="ECO:0000256" key="5">
    <source>
        <dbReference type="HAMAP-Rule" id="MF_00149"/>
    </source>
</evidence>
<dbReference type="SUPFAM" id="SSF118116">
    <property type="entry name" value="DNA mismatch repair protein MutL"/>
    <property type="match status" value="1"/>
</dbReference>
<dbReference type="CDD" id="cd00782">
    <property type="entry name" value="MutL_Trans"/>
    <property type="match status" value="1"/>
</dbReference>
<dbReference type="PANTHER" id="PTHR10073:SF12">
    <property type="entry name" value="DNA MISMATCH REPAIR PROTEIN MLH1"/>
    <property type="match status" value="1"/>
</dbReference>
<dbReference type="SUPFAM" id="SSF54211">
    <property type="entry name" value="Ribosomal protein S5 domain 2-like"/>
    <property type="match status" value="1"/>
</dbReference>
<dbReference type="GO" id="GO:0140664">
    <property type="term" value="F:ATP-dependent DNA damage sensor activity"/>
    <property type="evidence" value="ECO:0007669"/>
    <property type="project" value="InterPro"/>
</dbReference>
<comment type="function">
    <text evidence="5">This protein is involved in the repair of mismatches in DNA. It is required for dam-dependent methyl-directed DNA mismatch repair. May act as a 'molecular matchmaker', a protein that promotes the formation of a stable complex between two or more DNA-binding proteins in an ATP-dependent manner without itself being part of a final effector complex.</text>
</comment>
<dbReference type="InterPro" id="IPR014762">
    <property type="entry name" value="DNA_mismatch_repair_CS"/>
</dbReference>
<feature type="region of interest" description="Disordered" evidence="6">
    <location>
        <begin position="381"/>
        <end position="442"/>
    </location>
</feature>
<dbReference type="GO" id="GO:0030983">
    <property type="term" value="F:mismatched DNA binding"/>
    <property type="evidence" value="ECO:0007669"/>
    <property type="project" value="InterPro"/>
</dbReference>
<evidence type="ECO:0000256" key="6">
    <source>
        <dbReference type="SAM" id="MobiDB-lite"/>
    </source>
</evidence>
<dbReference type="FunFam" id="3.30.565.10:FF:000003">
    <property type="entry name" value="DNA mismatch repair endonuclease MutL"/>
    <property type="match status" value="1"/>
</dbReference>
<dbReference type="GO" id="GO:0005524">
    <property type="term" value="F:ATP binding"/>
    <property type="evidence" value="ECO:0007669"/>
    <property type="project" value="InterPro"/>
</dbReference>